<sequence>MTKYATELMETAKKAKATIEALQAQKHEADSAHFNKRITDEVHYETNANISKAITEVKTAFYNEMRAQRDSYQAAANKWDTLDAAKLTDDVNLLNSPIKLGEADYTKLLEKYKDNRTMLRAITDSANANKVEFTVPNGGVLVSAEAKLAAFDDFSQSVTRGIEDLSSGASMTFAVMESMTDVSSVDVALDV</sequence>
<keyword evidence="3" id="KW-1185">Reference proteome</keyword>
<proteinExistence type="predicted"/>
<feature type="coiled-coil region" evidence="1">
    <location>
        <begin position="5"/>
        <end position="32"/>
    </location>
</feature>
<protein>
    <submittedName>
        <fullName evidence="2">Uncharacterized protein</fullName>
    </submittedName>
</protein>
<dbReference type="AlphaFoldDB" id="A0A6G7KBH5"/>
<dbReference type="Proteomes" id="UP000501451">
    <property type="component" value="Chromosome"/>
</dbReference>
<dbReference type="EMBL" id="CP049740">
    <property type="protein sequence ID" value="QII82624.1"/>
    <property type="molecule type" value="Genomic_DNA"/>
</dbReference>
<dbReference type="RefSeq" id="WP_166163202.1">
    <property type="nucleotide sequence ID" value="NZ_CP049740.1"/>
</dbReference>
<gene>
    <name evidence="2" type="ORF">G7057_09390</name>
</gene>
<accession>A0A6G7KBH5</accession>
<evidence type="ECO:0000313" key="3">
    <source>
        <dbReference type="Proteomes" id="UP000501451"/>
    </source>
</evidence>
<reference evidence="2 3" key="1">
    <citation type="journal article" date="2017" name="Int. J. Syst. Evol. Microbiol.">
        <title>Jeotgalibaca porci sp. nov. and Jeotgalibaca arthritidis sp. nov., isolated from pigs, and emended description of the genus Jeotgalibaca.</title>
        <authorList>
            <person name="Zamora L."/>
            <person name="Perez-Sancho M."/>
            <person name="Dominguez L."/>
            <person name="Fernandez-Garayzabal J.F."/>
            <person name="Vela A.I."/>
        </authorList>
    </citation>
    <scope>NUCLEOTIDE SEQUENCE [LARGE SCALE GENOMIC DNA]</scope>
    <source>
        <strain evidence="2 3">CECT 9157</strain>
    </source>
</reference>
<name>A0A6G7KBH5_9LACT</name>
<keyword evidence="1" id="KW-0175">Coiled coil</keyword>
<evidence type="ECO:0000313" key="2">
    <source>
        <dbReference type="EMBL" id="QII82624.1"/>
    </source>
</evidence>
<evidence type="ECO:0000256" key="1">
    <source>
        <dbReference type="SAM" id="Coils"/>
    </source>
</evidence>
<dbReference type="KEGG" id="jar:G7057_09390"/>
<organism evidence="2 3">
    <name type="scientific">Jeotgalibaca arthritidis</name>
    <dbReference type="NCBI Taxonomy" id="1868794"/>
    <lineage>
        <taxon>Bacteria</taxon>
        <taxon>Bacillati</taxon>
        <taxon>Bacillota</taxon>
        <taxon>Bacilli</taxon>
        <taxon>Lactobacillales</taxon>
        <taxon>Carnobacteriaceae</taxon>
        <taxon>Jeotgalibaca</taxon>
    </lineage>
</organism>